<organism evidence="3 4">
    <name type="scientific">Acidihalobacter prosperus</name>
    <dbReference type="NCBI Taxonomy" id="160660"/>
    <lineage>
        <taxon>Bacteria</taxon>
        <taxon>Pseudomonadati</taxon>
        <taxon>Pseudomonadota</taxon>
        <taxon>Gammaproteobacteria</taxon>
        <taxon>Chromatiales</taxon>
        <taxon>Ectothiorhodospiraceae</taxon>
        <taxon>Acidihalobacter</taxon>
    </lineage>
</organism>
<dbReference type="AlphaFoldDB" id="A0A1A6C6T4"/>
<protein>
    <submittedName>
        <fullName evidence="3">Conjugative relaxase</fullName>
    </submittedName>
</protein>
<feature type="compositionally biased region" description="Basic and acidic residues" evidence="1">
    <location>
        <begin position="896"/>
        <end position="940"/>
    </location>
</feature>
<dbReference type="InterPro" id="IPR027417">
    <property type="entry name" value="P-loop_NTPase"/>
</dbReference>
<keyword evidence="4" id="KW-1185">Reference proteome</keyword>
<dbReference type="Proteomes" id="UP000029273">
    <property type="component" value="Unassembled WGS sequence"/>
</dbReference>
<name>A0A1A6C6T4_9GAMM</name>
<dbReference type="InterPro" id="IPR014862">
    <property type="entry name" value="TrwC"/>
</dbReference>
<dbReference type="RefSeq" id="WP_065089384.1">
    <property type="nucleotide sequence ID" value="NZ_JQSG02000002.1"/>
</dbReference>
<feature type="region of interest" description="Disordered" evidence="1">
    <location>
        <begin position="1091"/>
        <end position="1146"/>
    </location>
</feature>
<feature type="region of interest" description="Disordered" evidence="1">
    <location>
        <begin position="881"/>
        <end position="940"/>
    </location>
</feature>
<dbReference type="EMBL" id="JQSG02000002">
    <property type="protein sequence ID" value="OBS10272.1"/>
    <property type="molecule type" value="Genomic_DNA"/>
</dbReference>
<dbReference type="OrthoDB" id="1634048at2"/>
<comment type="caution">
    <text evidence="3">The sequence shown here is derived from an EMBL/GenBank/DDBJ whole genome shotgun (WGS) entry which is preliminary data.</text>
</comment>
<dbReference type="STRING" id="160660.BJI67_12910"/>
<dbReference type="SUPFAM" id="SSF55464">
    <property type="entry name" value="Origin of replication-binding domain, RBD-like"/>
    <property type="match status" value="1"/>
</dbReference>
<sequence length="1146" mass="127268">MMSVSARNAGTAKSYYAHLQTDAHRAGGEAEREDYYSKDAAGEWFGEGAEAMGLTGAVAVADFHALADGYHPETGEALVQNAGERDRVALYDCTFSAPKSVSNVWAVGDEETRATVERAHDEAVRQTLAEMQERFISTRRGQGGSEFEKVGMVAAMWRHGTSRELDEDLHTHATIMNVAARADGTWGTLDGRSLYEHQKIMGAAYRIHLDEKLREAGFATERDGESFRISDVPQSLEKASSTRREQILEAMAERGVSGAKAAQAAALDTRKAKDHNQDIDQLRERWKARAAEHGFDADKARGAGEPIPPAERRASVEFVQEIVTQNKAVFTEKDLEYAALVAAQGMGRGREDARELFHDTLAECVILRAPDGTTRYSTPELVQKERETMETAQAGRFKTDWTLTPETVAQARAKAEAAAGHALSDEQAKALEYLTTGRGQIQILVGDAGTGKSTTMNAVRQAYEDAGYTVIGVAPQGKQAADLGQSAGMESKTIHRLLSEIERGKTRLDERTVIVADEMGKTDSRLMHDLTQAADQSGAKVIMLGDHKQMQPVGPGAVFRHLADAEKGVGHVRLEEIHRQRDAGDREAVRSMSKGESAQALLHFIDKGQVSIEKNHRAAVKEIARKWVDAAQEVGKEKTLALASTNQRVSDINQAVRAALKNGGELQNGQTFEAVRELGLDPETKQMRTSTERTEYAPGDRALYAGTNDYASDLRRGDLGTVVGVDERGVAVKLDRDESVKLIDPEKQDLRHGYAITADRSQGATVERVVAYATSDSIHREMSYVMASRAKESTEWVTTEAQTKKIEDKTPPTERMLSWADDLAARGEAPALTDEQRASFAAVRDHLDRYADYQIGREGGSQTGLADEKLERFRDVVEAMSVSRQKESTLDYEAPAIDRDRERNDQMPEREHGNDRERATERDRDEAHERHQPTGWDEKAINAAAEIEARQADKASERMAVECLKDYQAAADLHRQGRHLERQAESEPDKDRAAELRDMARAAHGQAEGVRLHADHKRDCLPDEYRQVVKDAEREARRDEKQAAKQEDRAATHYERAAEHAARANDWKESIPSQALNAAEARLERWMAERAATAAKEGMSAGRQDRRDGIEDVRQMTKDREQERQAERQAAREASRERGREQQIER</sequence>
<dbReference type="InterPro" id="IPR014059">
    <property type="entry name" value="TraI/TrwC_relax"/>
</dbReference>
<dbReference type="Pfam" id="PF13604">
    <property type="entry name" value="AAA_30"/>
    <property type="match status" value="1"/>
</dbReference>
<gene>
    <name evidence="3" type="ORF">Thpro_021322</name>
</gene>
<reference evidence="3 4" key="1">
    <citation type="journal article" date="2014" name="Genome Announc.">
        <title>Draft Genome Sequence of the Iron-Oxidizing, Acidophilic, and Halotolerant 'Thiobacillus prosperus' Type Strain DSM 5130.</title>
        <authorList>
            <person name="Ossandon F.J."/>
            <person name="Cardenas J.P."/>
            <person name="Corbett M."/>
            <person name="Quatrini R."/>
            <person name="Holmes D.S."/>
            <person name="Watkin E."/>
        </authorList>
    </citation>
    <scope>NUCLEOTIDE SEQUENCE [LARGE SCALE GENOMIC DNA]</scope>
    <source>
        <strain evidence="3 4">DSM 5130</strain>
    </source>
</reference>
<dbReference type="NCBIfam" id="NF041492">
    <property type="entry name" value="MobF"/>
    <property type="match status" value="1"/>
</dbReference>
<dbReference type="Gene3D" id="3.40.50.300">
    <property type="entry name" value="P-loop containing nucleotide triphosphate hydrolases"/>
    <property type="match status" value="2"/>
</dbReference>
<feature type="compositionally biased region" description="Basic and acidic residues" evidence="1">
    <location>
        <begin position="1031"/>
        <end position="1069"/>
    </location>
</feature>
<feature type="compositionally biased region" description="Basic and acidic residues" evidence="1">
    <location>
        <begin position="1103"/>
        <end position="1146"/>
    </location>
</feature>
<dbReference type="Pfam" id="PF08751">
    <property type="entry name" value="TrwC"/>
    <property type="match status" value="1"/>
</dbReference>
<evidence type="ECO:0000256" key="1">
    <source>
        <dbReference type="SAM" id="MobiDB-lite"/>
    </source>
</evidence>
<evidence type="ECO:0000313" key="3">
    <source>
        <dbReference type="EMBL" id="OBS10272.1"/>
    </source>
</evidence>
<feature type="domain" description="TrwC relaxase" evidence="2">
    <location>
        <begin position="9"/>
        <end position="293"/>
    </location>
</feature>
<evidence type="ECO:0000259" key="2">
    <source>
        <dbReference type="Pfam" id="PF08751"/>
    </source>
</evidence>
<feature type="region of interest" description="Disordered" evidence="1">
    <location>
        <begin position="1031"/>
        <end position="1071"/>
    </location>
</feature>
<evidence type="ECO:0000313" key="4">
    <source>
        <dbReference type="Proteomes" id="UP000029273"/>
    </source>
</evidence>
<dbReference type="NCBIfam" id="TIGR02686">
    <property type="entry name" value="relax_trwC"/>
    <property type="match status" value="1"/>
</dbReference>
<proteinExistence type="predicted"/>
<dbReference type="SUPFAM" id="SSF52540">
    <property type="entry name" value="P-loop containing nucleoside triphosphate hydrolases"/>
    <property type="match status" value="2"/>
</dbReference>
<accession>A0A1A6C6T4</accession>
<dbReference type="Gene3D" id="2.30.30.940">
    <property type="match status" value="1"/>
</dbReference>
<dbReference type="CDD" id="cd17933">
    <property type="entry name" value="DEXSc_RecD-like"/>
    <property type="match status" value="1"/>
</dbReference>